<keyword evidence="2" id="KW-0472">Membrane</keyword>
<feature type="compositionally biased region" description="Basic and acidic residues" evidence="1">
    <location>
        <begin position="425"/>
        <end position="441"/>
    </location>
</feature>
<evidence type="ECO:0000313" key="4">
    <source>
        <dbReference type="Proteomes" id="UP001152798"/>
    </source>
</evidence>
<feature type="compositionally biased region" description="Acidic residues" evidence="1">
    <location>
        <begin position="415"/>
        <end position="424"/>
    </location>
</feature>
<protein>
    <submittedName>
        <fullName evidence="3">Uncharacterized protein</fullName>
    </submittedName>
</protein>
<organism evidence="3 4">
    <name type="scientific">Nezara viridula</name>
    <name type="common">Southern green stink bug</name>
    <name type="synonym">Cimex viridulus</name>
    <dbReference type="NCBI Taxonomy" id="85310"/>
    <lineage>
        <taxon>Eukaryota</taxon>
        <taxon>Metazoa</taxon>
        <taxon>Ecdysozoa</taxon>
        <taxon>Arthropoda</taxon>
        <taxon>Hexapoda</taxon>
        <taxon>Insecta</taxon>
        <taxon>Pterygota</taxon>
        <taxon>Neoptera</taxon>
        <taxon>Paraneoptera</taxon>
        <taxon>Hemiptera</taxon>
        <taxon>Heteroptera</taxon>
        <taxon>Panheteroptera</taxon>
        <taxon>Pentatomomorpha</taxon>
        <taxon>Pentatomoidea</taxon>
        <taxon>Pentatomidae</taxon>
        <taxon>Pentatominae</taxon>
        <taxon>Nezara</taxon>
    </lineage>
</organism>
<dbReference type="OrthoDB" id="10401721at2759"/>
<evidence type="ECO:0000256" key="1">
    <source>
        <dbReference type="SAM" id="MobiDB-lite"/>
    </source>
</evidence>
<keyword evidence="2" id="KW-1133">Transmembrane helix</keyword>
<reference evidence="3" key="1">
    <citation type="submission" date="2022-01" db="EMBL/GenBank/DDBJ databases">
        <authorList>
            <person name="King R."/>
        </authorList>
    </citation>
    <scope>NUCLEOTIDE SEQUENCE</scope>
</reference>
<dbReference type="AlphaFoldDB" id="A0A9P0E679"/>
<keyword evidence="4" id="KW-1185">Reference proteome</keyword>
<feature type="compositionally biased region" description="Acidic residues" evidence="1">
    <location>
        <begin position="460"/>
        <end position="470"/>
    </location>
</feature>
<evidence type="ECO:0000256" key="2">
    <source>
        <dbReference type="SAM" id="Phobius"/>
    </source>
</evidence>
<feature type="region of interest" description="Disordered" evidence="1">
    <location>
        <begin position="415"/>
        <end position="482"/>
    </location>
</feature>
<dbReference type="EMBL" id="OV725077">
    <property type="protein sequence ID" value="CAH1389127.1"/>
    <property type="molecule type" value="Genomic_DNA"/>
</dbReference>
<accession>A0A9P0E679</accession>
<evidence type="ECO:0000313" key="3">
    <source>
        <dbReference type="EMBL" id="CAH1389127.1"/>
    </source>
</evidence>
<gene>
    <name evidence="3" type="ORF">NEZAVI_LOCUS584</name>
</gene>
<proteinExistence type="predicted"/>
<dbReference type="Proteomes" id="UP001152798">
    <property type="component" value="Chromosome 1"/>
</dbReference>
<sequence>MLKVVLQILIITFFLVLFYDTVDICLNQINSKKENELLIVKREVEKRNQPVESVTSYETYEFSIWPIALGFSCVFCSVVCHFILPLKFLSVKKQRGKENPQNSLQKFNKKIKHYKQEEDEFSYFEEIDKDDSKHHFDIRIKDEVVYCKDLGLIASQDSFPENASKSVSLAQLNKAGQEKSIRNVCLPNLFNDEMFPAQSSIDVIKNVSLSPSMTSLEHLDWGNSKNLYSTLLENKSISKMGLPATPSSFYVDENKRKHFSETFYEKNCEILTVNNAIFKENLSQRSEDSIDSLSIKQGQIMELLSVPKNDVTKPPKISTSDKSISVQLPTYSDNDIKNIKKRLENIEYGLRKSEERTKDWGNRINVAETELVDLHEQMYTIFSKFEEEKKTNYIIVSKLSKDKIFPKNENIYETVAEESDGSEQVDEKGEEDNISKNKIDEEVVTTPNPDSALTEKNSSEEESEDEDQSENDIKSNPEFNQKSIEESTELILTELKQRSIALESLLESKSRSQISTYLPKKKIPQLSVPRHIIPPYKRPSFAGTDSKAELRKRRLNMRINNNGNEFYWRTRM</sequence>
<feature type="transmembrane region" description="Helical" evidence="2">
    <location>
        <begin position="64"/>
        <end position="84"/>
    </location>
</feature>
<keyword evidence="2" id="KW-0812">Transmembrane</keyword>
<name>A0A9P0E679_NEZVI</name>